<dbReference type="PANTHER" id="PTHR13806:SF31">
    <property type="entry name" value="FLOTILLIN-LIKE PROTEIN 1-RELATED"/>
    <property type="match status" value="1"/>
</dbReference>
<dbReference type="AlphaFoldDB" id="A0A4R7P4B9"/>
<dbReference type="Pfam" id="PF15975">
    <property type="entry name" value="Flot"/>
    <property type="match status" value="1"/>
</dbReference>
<sequence>MSPLYFTVAAAGLGVVLFAMLGLVLSRLWRRATPERAIVRTGGSKVYVTMEGGCFQIPIIHEITPVNMNTMRLDIGRDGDNSLITKDRLRVDVSVAFFTRVARTHDGIATAASSLGRRTLDPLEIKKLIESKFDDALRAVAMSMTLPELLDQRDQFRQAVLNAVGEDLKKNGLELEAVSITTLNQTDVKFFKADNVIDAEGLTSITRQTESRRRERNDISQETEVAIQERNLQAAQRTLTIRQTEEKAKLEQSEQIATMTAEQNARIASNKAAQAQAAKEAEIQSERAVEQAQIARKQAIELSEQLRRIAIANKSQEQSNAEAEANQARAKAARSEEEVVTATEVARAERTKQIAVIASNQAAEQDAVKVRVTAKAEREAADDRAQAVLTEARASADAAELEARGIKARALAEAEGKTAINAAENSLSEAQIALRRALAIIENLPEILQAQMKPLEKMSDFKVVHFSGMTPGINGGGAPGVAPVAGTGFAHQLLDAVQQYRMQSPIVEAALRDVGLIGADGKLSPSGLNLGSLRPDMAAESHAGHS</sequence>
<evidence type="ECO:0000256" key="6">
    <source>
        <dbReference type="SAM" id="MobiDB-lite"/>
    </source>
</evidence>
<dbReference type="Proteomes" id="UP000295341">
    <property type="component" value="Unassembled WGS sequence"/>
</dbReference>
<feature type="region of interest" description="Disordered" evidence="6">
    <location>
        <begin position="314"/>
        <end position="335"/>
    </location>
</feature>
<feature type="transmembrane region" description="Helical" evidence="7">
    <location>
        <begin position="6"/>
        <end position="26"/>
    </location>
</feature>
<evidence type="ECO:0000256" key="3">
    <source>
        <dbReference type="ARBA" id="ARBA00007161"/>
    </source>
</evidence>
<comment type="subcellular location">
    <subcellularLocation>
        <location evidence="2">Cell membrane</location>
    </subcellularLocation>
    <subcellularLocation>
        <location evidence="1">Membrane</location>
        <topology evidence="1">Single-pass membrane protein</topology>
    </subcellularLocation>
</comment>
<organism evidence="9 10">
    <name type="scientific">Panacagrimonas perspica</name>
    <dbReference type="NCBI Taxonomy" id="381431"/>
    <lineage>
        <taxon>Bacteria</taxon>
        <taxon>Pseudomonadati</taxon>
        <taxon>Pseudomonadota</taxon>
        <taxon>Gammaproteobacteria</taxon>
        <taxon>Nevskiales</taxon>
        <taxon>Nevskiaceae</taxon>
        <taxon>Panacagrimonas</taxon>
    </lineage>
</organism>
<protein>
    <submittedName>
        <fullName evidence="9">Putative membrane protein YqiK</fullName>
    </submittedName>
</protein>
<reference evidence="9 10" key="1">
    <citation type="submission" date="2019-03" db="EMBL/GenBank/DDBJ databases">
        <title>Genomic Encyclopedia of Type Strains, Phase IV (KMG-IV): sequencing the most valuable type-strain genomes for metagenomic binning, comparative biology and taxonomic classification.</title>
        <authorList>
            <person name="Goeker M."/>
        </authorList>
    </citation>
    <scope>NUCLEOTIDE SEQUENCE [LARGE SCALE GENOMIC DNA]</scope>
    <source>
        <strain evidence="9 10">DSM 26377</strain>
    </source>
</reference>
<dbReference type="SUPFAM" id="SSF117892">
    <property type="entry name" value="Band 7/SPFH domain"/>
    <property type="match status" value="1"/>
</dbReference>
<dbReference type="Gene3D" id="3.30.479.30">
    <property type="entry name" value="Band 7 domain"/>
    <property type="match status" value="1"/>
</dbReference>
<dbReference type="SMART" id="SM00244">
    <property type="entry name" value="PHB"/>
    <property type="match status" value="1"/>
</dbReference>
<dbReference type="InterPro" id="IPR036013">
    <property type="entry name" value="Band_7/SPFH_dom_sf"/>
</dbReference>
<keyword evidence="5 7" id="KW-0472">Membrane</keyword>
<evidence type="ECO:0000256" key="5">
    <source>
        <dbReference type="ARBA" id="ARBA00023136"/>
    </source>
</evidence>
<dbReference type="OrthoDB" id="9815577at2"/>
<evidence type="ECO:0000256" key="4">
    <source>
        <dbReference type="ARBA" id="ARBA00022475"/>
    </source>
</evidence>
<dbReference type="InterPro" id="IPR031905">
    <property type="entry name" value="Flotillin_C"/>
</dbReference>
<name>A0A4R7P4B9_9GAMM</name>
<dbReference type="InterPro" id="IPR001107">
    <property type="entry name" value="Band_7"/>
</dbReference>
<dbReference type="CDD" id="cd03399">
    <property type="entry name" value="SPFH_flotillin"/>
    <property type="match status" value="1"/>
</dbReference>
<gene>
    <name evidence="9" type="ORF">DFR24_2606</name>
</gene>
<comment type="caution">
    <text evidence="9">The sequence shown here is derived from an EMBL/GenBank/DDBJ whole genome shotgun (WGS) entry which is preliminary data.</text>
</comment>
<dbReference type="Pfam" id="PF01145">
    <property type="entry name" value="Band_7"/>
    <property type="match status" value="1"/>
</dbReference>
<keyword evidence="4" id="KW-1003">Cell membrane</keyword>
<evidence type="ECO:0000259" key="8">
    <source>
        <dbReference type="SMART" id="SM00244"/>
    </source>
</evidence>
<comment type="similarity">
    <text evidence="3">Belongs to the band 7/mec-2 family. Flotillin subfamily.</text>
</comment>
<keyword evidence="7" id="KW-0812">Transmembrane</keyword>
<dbReference type="PANTHER" id="PTHR13806">
    <property type="entry name" value="FLOTILLIN-RELATED"/>
    <property type="match status" value="1"/>
</dbReference>
<feature type="domain" description="Band 7" evidence="8">
    <location>
        <begin position="26"/>
        <end position="195"/>
    </location>
</feature>
<evidence type="ECO:0000256" key="2">
    <source>
        <dbReference type="ARBA" id="ARBA00004236"/>
    </source>
</evidence>
<dbReference type="EMBL" id="SOBT01000009">
    <property type="protein sequence ID" value="TDU28239.1"/>
    <property type="molecule type" value="Genomic_DNA"/>
</dbReference>
<feature type="compositionally biased region" description="Low complexity" evidence="6">
    <location>
        <begin position="314"/>
        <end position="330"/>
    </location>
</feature>
<dbReference type="RefSeq" id="WP_133881807.1">
    <property type="nucleotide sequence ID" value="NZ_MWIN01000005.1"/>
</dbReference>
<keyword evidence="7" id="KW-1133">Transmembrane helix</keyword>
<evidence type="ECO:0000313" key="9">
    <source>
        <dbReference type="EMBL" id="TDU28239.1"/>
    </source>
</evidence>
<proteinExistence type="inferred from homology"/>
<evidence type="ECO:0000256" key="7">
    <source>
        <dbReference type="SAM" id="Phobius"/>
    </source>
</evidence>
<evidence type="ECO:0000256" key="1">
    <source>
        <dbReference type="ARBA" id="ARBA00004167"/>
    </source>
</evidence>
<evidence type="ECO:0000313" key="10">
    <source>
        <dbReference type="Proteomes" id="UP000295341"/>
    </source>
</evidence>
<dbReference type="GO" id="GO:0005886">
    <property type="term" value="C:plasma membrane"/>
    <property type="evidence" value="ECO:0007669"/>
    <property type="project" value="UniProtKB-SubCell"/>
</dbReference>
<keyword evidence="10" id="KW-1185">Reference proteome</keyword>
<accession>A0A4R7P4B9</accession>
<dbReference type="InterPro" id="IPR027705">
    <property type="entry name" value="Flotillin_fam"/>
</dbReference>